<feature type="coiled-coil region" evidence="2">
    <location>
        <begin position="55"/>
        <end position="82"/>
    </location>
</feature>
<dbReference type="InterPro" id="IPR002701">
    <property type="entry name" value="CM_II_prokaryot"/>
</dbReference>
<sequence length="414" mass="47106">MKCTIIFFSHKGWRHRPFFPYFAKGARRFRKMSARSAGLRQGRTDPYSTKRGRMLEMNSEELDVLRKQVDEINEKILHLISERGRLVQKIGKLKHAQGINRFDPERERVMLDRLLSLNKGPFKDATIEHIFKEIFKAALELQESDQKSEMLFSRKNRKENTVVSVKGETFGDGKPHFIFGPCSVESYEQTEAVAKAVKEKGLKLFRGGAFKPRTSPYDFQGLGFEGLKILREIADKYDLAVVSEIVNPAHMEEALEYVDVIQIGARNMQNFELLKEAGKVRKPVLLKRGLAATIEEFLYAAEYILSQGNSQIILCERGIRTFERATRNTLDISAVPVLKQETHLPVIVDVTHSTGRRDLLIPAAKAALAIGADGVMAEVHPNPSVALSDARQQMDLDQFSVFMEEMEKFTKNYL</sequence>
<dbReference type="GO" id="GO:0003849">
    <property type="term" value="F:3-deoxy-7-phosphoheptulonate synthase activity"/>
    <property type="evidence" value="ECO:0007669"/>
    <property type="project" value="UniProtKB-EC"/>
</dbReference>
<evidence type="ECO:0000259" key="3">
    <source>
        <dbReference type="PROSITE" id="PS51168"/>
    </source>
</evidence>
<dbReference type="InterPro" id="IPR036979">
    <property type="entry name" value="CM_dom_sf"/>
</dbReference>
<dbReference type="GO" id="GO:0046417">
    <property type="term" value="P:chorismate metabolic process"/>
    <property type="evidence" value="ECO:0007669"/>
    <property type="project" value="InterPro"/>
</dbReference>
<dbReference type="Gene3D" id="3.20.20.70">
    <property type="entry name" value="Aldolase class I"/>
    <property type="match status" value="1"/>
</dbReference>
<dbReference type="SUPFAM" id="SSF48600">
    <property type="entry name" value="Chorismate mutase II"/>
    <property type="match status" value="1"/>
</dbReference>
<dbReference type="GO" id="GO:0009073">
    <property type="term" value="P:aromatic amino acid family biosynthetic process"/>
    <property type="evidence" value="ECO:0007669"/>
    <property type="project" value="InterPro"/>
</dbReference>
<dbReference type="Proteomes" id="UP000075683">
    <property type="component" value="Unassembled WGS sequence"/>
</dbReference>
<dbReference type="NCBIfam" id="NF006421">
    <property type="entry name" value="PRK08673.1"/>
    <property type="match status" value="1"/>
</dbReference>
<dbReference type="EMBL" id="LQYT01000040">
    <property type="protein sequence ID" value="KYD19403.1"/>
    <property type="molecule type" value="Genomic_DNA"/>
</dbReference>
<accession>A0A150M4F4</accession>
<keyword evidence="1 4" id="KW-0808">Transferase</keyword>
<evidence type="ECO:0000256" key="2">
    <source>
        <dbReference type="SAM" id="Coils"/>
    </source>
</evidence>
<evidence type="ECO:0000256" key="1">
    <source>
        <dbReference type="ARBA" id="ARBA00022679"/>
    </source>
</evidence>
<dbReference type="NCBIfam" id="NF009239">
    <property type="entry name" value="PRK12595.1"/>
    <property type="match status" value="1"/>
</dbReference>
<dbReference type="InterPro" id="IPR036263">
    <property type="entry name" value="Chorismate_II_sf"/>
</dbReference>
<dbReference type="NCBIfam" id="TIGR01361">
    <property type="entry name" value="DAHP_synth_Bsub"/>
    <property type="match status" value="1"/>
</dbReference>
<evidence type="ECO:0000313" key="5">
    <source>
        <dbReference type="Proteomes" id="UP000075683"/>
    </source>
</evidence>
<dbReference type="Pfam" id="PF00793">
    <property type="entry name" value="DAHP_synth_1"/>
    <property type="match status" value="1"/>
</dbReference>
<gene>
    <name evidence="4" type="ORF">B4135_0307</name>
</gene>
<dbReference type="Pfam" id="PF01817">
    <property type="entry name" value="CM_2"/>
    <property type="match status" value="1"/>
</dbReference>
<protein>
    <submittedName>
        <fullName evidence="4">Chorismate mutase I</fullName>
        <ecNumber evidence="4">2.5.1.54</ecNumber>
        <ecNumber evidence="4">5.4.99.5</ecNumber>
    </submittedName>
</protein>
<keyword evidence="2" id="KW-0175">Coiled coil</keyword>
<dbReference type="EC" id="5.4.99.5" evidence="4"/>
<dbReference type="PANTHER" id="PTHR43018">
    <property type="entry name" value="PHOSPHO-2-DEHYDRO-3-DEOXYHEPTONATE ALDOLASE"/>
    <property type="match status" value="1"/>
</dbReference>
<dbReference type="SMART" id="SM00830">
    <property type="entry name" value="CM_2"/>
    <property type="match status" value="1"/>
</dbReference>
<dbReference type="PANTHER" id="PTHR43018:SF1">
    <property type="entry name" value="PROTEIN AROA(G)"/>
    <property type="match status" value="1"/>
</dbReference>
<dbReference type="GO" id="GO:0016832">
    <property type="term" value="F:aldehyde-lyase activity"/>
    <property type="evidence" value="ECO:0007669"/>
    <property type="project" value="InterPro"/>
</dbReference>
<dbReference type="NCBIfam" id="TIGR01801">
    <property type="entry name" value="CM_A"/>
    <property type="match status" value="1"/>
</dbReference>
<evidence type="ECO:0000313" key="4">
    <source>
        <dbReference type="EMBL" id="KYD19403.1"/>
    </source>
</evidence>
<dbReference type="InterPro" id="IPR010954">
    <property type="entry name" value="Chorismate_mutase_GmP-bac"/>
</dbReference>
<dbReference type="InterPro" id="IPR006218">
    <property type="entry name" value="DAHP1/KDSA"/>
</dbReference>
<dbReference type="Gene3D" id="1.20.59.10">
    <property type="entry name" value="Chorismate mutase"/>
    <property type="match status" value="1"/>
</dbReference>
<dbReference type="EC" id="2.5.1.54" evidence="4"/>
<feature type="domain" description="Chorismate mutase" evidence="3">
    <location>
        <begin position="56"/>
        <end position="146"/>
    </location>
</feature>
<name>A0A150M4F4_9BACI</name>
<proteinExistence type="predicted"/>
<organism evidence="4 5">
    <name type="scientific">Caldibacillus debilis</name>
    <dbReference type="NCBI Taxonomy" id="301148"/>
    <lineage>
        <taxon>Bacteria</taxon>
        <taxon>Bacillati</taxon>
        <taxon>Bacillota</taxon>
        <taxon>Bacilli</taxon>
        <taxon>Bacillales</taxon>
        <taxon>Bacillaceae</taxon>
        <taxon>Caldibacillus</taxon>
    </lineage>
</organism>
<dbReference type="InterPro" id="IPR052899">
    <property type="entry name" value="Class-I_DAHP_synthase"/>
</dbReference>
<dbReference type="GO" id="GO:0004106">
    <property type="term" value="F:chorismate mutase activity"/>
    <property type="evidence" value="ECO:0007669"/>
    <property type="project" value="UniProtKB-EC"/>
</dbReference>
<keyword evidence="4" id="KW-0413">Isomerase</keyword>
<dbReference type="SUPFAM" id="SSF51569">
    <property type="entry name" value="Aldolase"/>
    <property type="match status" value="1"/>
</dbReference>
<dbReference type="PROSITE" id="PS51168">
    <property type="entry name" value="CHORISMATE_MUT_2"/>
    <property type="match status" value="1"/>
</dbReference>
<dbReference type="InterPro" id="IPR013785">
    <property type="entry name" value="Aldolase_TIM"/>
</dbReference>
<reference evidence="4 5" key="1">
    <citation type="submission" date="2016-01" db="EMBL/GenBank/DDBJ databases">
        <title>Draft Genome Sequences of Seven Thermophilic Sporeformers Isolated from Foods.</title>
        <authorList>
            <person name="Berendsen E.M."/>
            <person name="Wells-Bennik M.H."/>
            <person name="Krawcyk A.O."/>
            <person name="De Jong A."/>
            <person name="Holsappel S."/>
            <person name="Eijlander R.T."/>
            <person name="Kuipers O.P."/>
        </authorList>
    </citation>
    <scope>NUCLEOTIDE SEQUENCE [LARGE SCALE GENOMIC DNA]</scope>
    <source>
        <strain evidence="4 5">B4135</strain>
    </source>
</reference>
<dbReference type="STRING" id="301148.B4135_0307"/>
<dbReference type="InterPro" id="IPR006268">
    <property type="entry name" value="DAHP_syn_2"/>
</dbReference>
<dbReference type="AlphaFoldDB" id="A0A150M4F4"/>
<comment type="caution">
    <text evidence="4">The sequence shown here is derived from an EMBL/GenBank/DDBJ whole genome shotgun (WGS) entry which is preliminary data.</text>
</comment>
<dbReference type="PATRIC" id="fig|301148.3.peg.3393"/>